<dbReference type="Proteomes" id="UP001237642">
    <property type="component" value="Unassembled WGS sequence"/>
</dbReference>
<reference evidence="1" key="2">
    <citation type="submission" date="2023-05" db="EMBL/GenBank/DDBJ databases">
        <authorList>
            <person name="Schelkunov M.I."/>
        </authorList>
    </citation>
    <scope>NUCLEOTIDE SEQUENCE</scope>
    <source>
        <strain evidence="1">Hsosn_3</strain>
        <tissue evidence="1">Leaf</tissue>
    </source>
</reference>
<name>A0AAD8MHR5_9APIA</name>
<accession>A0AAD8MHR5</accession>
<evidence type="ECO:0000313" key="1">
    <source>
        <dbReference type="EMBL" id="KAK1373324.1"/>
    </source>
</evidence>
<comment type="caution">
    <text evidence="1">The sequence shown here is derived from an EMBL/GenBank/DDBJ whole genome shotgun (WGS) entry which is preliminary data.</text>
</comment>
<dbReference type="PANTHER" id="PTHR38926:SF2">
    <property type="entry name" value="F-BOX_LRR-REPEAT PROTEIN 21-RELATED"/>
    <property type="match status" value="1"/>
</dbReference>
<evidence type="ECO:0000313" key="2">
    <source>
        <dbReference type="Proteomes" id="UP001237642"/>
    </source>
</evidence>
<keyword evidence="2" id="KW-1185">Reference proteome</keyword>
<evidence type="ECO:0008006" key="3">
    <source>
        <dbReference type="Google" id="ProtNLM"/>
    </source>
</evidence>
<organism evidence="1 2">
    <name type="scientific">Heracleum sosnowskyi</name>
    <dbReference type="NCBI Taxonomy" id="360622"/>
    <lineage>
        <taxon>Eukaryota</taxon>
        <taxon>Viridiplantae</taxon>
        <taxon>Streptophyta</taxon>
        <taxon>Embryophyta</taxon>
        <taxon>Tracheophyta</taxon>
        <taxon>Spermatophyta</taxon>
        <taxon>Magnoliopsida</taxon>
        <taxon>eudicotyledons</taxon>
        <taxon>Gunneridae</taxon>
        <taxon>Pentapetalae</taxon>
        <taxon>asterids</taxon>
        <taxon>campanulids</taxon>
        <taxon>Apiales</taxon>
        <taxon>Apiaceae</taxon>
        <taxon>Apioideae</taxon>
        <taxon>apioid superclade</taxon>
        <taxon>Tordylieae</taxon>
        <taxon>Tordyliinae</taxon>
        <taxon>Heracleum</taxon>
    </lineage>
</organism>
<dbReference type="PANTHER" id="PTHR38926">
    <property type="entry name" value="F-BOX DOMAIN CONTAINING PROTEIN, EXPRESSED"/>
    <property type="match status" value="1"/>
</dbReference>
<dbReference type="EMBL" id="JAUIZM010000007">
    <property type="protein sequence ID" value="KAK1373324.1"/>
    <property type="molecule type" value="Genomic_DNA"/>
</dbReference>
<protein>
    <recommendedName>
        <fullName evidence="3">F-box domain-containing protein</fullName>
    </recommendedName>
</protein>
<dbReference type="AlphaFoldDB" id="A0AAD8MHR5"/>
<sequence>MVCTSWHKICKDPVMWRVIDIHNVEELSNVGYGHLKELCKHAVYRSQGRLVEIKIEYLGTKELMEYIAERQRYCLVVIGPLLLFQETVGSTMCTVHQVPVVVMHD</sequence>
<reference evidence="1" key="1">
    <citation type="submission" date="2023-02" db="EMBL/GenBank/DDBJ databases">
        <title>Genome of toxic invasive species Heracleum sosnowskyi carries increased number of genes despite the absence of recent whole-genome duplications.</title>
        <authorList>
            <person name="Schelkunov M."/>
            <person name="Shtratnikova V."/>
            <person name="Makarenko M."/>
            <person name="Klepikova A."/>
            <person name="Omelchenko D."/>
            <person name="Novikova G."/>
            <person name="Obukhova E."/>
            <person name="Bogdanov V."/>
            <person name="Penin A."/>
            <person name="Logacheva M."/>
        </authorList>
    </citation>
    <scope>NUCLEOTIDE SEQUENCE</scope>
    <source>
        <strain evidence="1">Hsosn_3</strain>
        <tissue evidence="1">Leaf</tissue>
    </source>
</reference>
<gene>
    <name evidence="1" type="ORF">POM88_029517</name>
</gene>
<proteinExistence type="predicted"/>